<dbReference type="PANTHER" id="PTHR24114">
    <property type="entry name" value="LEUCINE RICH REPEAT FAMILY PROTEIN"/>
    <property type="match status" value="1"/>
</dbReference>
<dbReference type="Gene3D" id="1.10.238.10">
    <property type="entry name" value="EF-hand"/>
    <property type="match status" value="1"/>
</dbReference>
<dbReference type="InterPro" id="IPR032675">
    <property type="entry name" value="LRR_dom_sf"/>
</dbReference>
<evidence type="ECO:0000256" key="1">
    <source>
        <dbReference type="SAM" id="MobiDB-lite"/>
    </source>
</evidence>
<dbReference type="InterPro" id="IPR052394">
    <property type="entry name" value="LRR-containing"/>
</dbReference>
<evidence type="ECO:0000313" key="2">
    <source>
        <dbReference type="EMBL" id="ESO94333.1"/>
    </source>
</evidence>
<feature type="region of interest" description="Disordered" evidence="1">
    <location>
        <begin position="1"/>
        <end position="56"/>
    </location>
</feature>
<proteinExistence type="predicted"/>
<dbReference type="HOGENOM" id="CLU_434331_0_0_1"/>
<sequence>METLTEEEDQTKVKNTSVPVISIHHNNDEDDDDLYDTDLEDEKNRDVDKDSKKERAVSAYENTDIGHHTYEEACKKLKVIPLKRIISQLWTDTMMLRYIGLNFGQAKALSYALMHNSKVEKVDLTENSLEGDSTGLFFEILKTQIYITYLNISENIVDEAAASILSEMLECNACLTHLVLSGTKIGDKEITHIITGMQENDTLIHLDLSKNEIGISGALRFSKIITPNRSLKSLNLSWNHIRAAGGVAIVKSLQKNISLIDVDLSWNGLGFEGSLALGEALKDNKFLRKLNLNNNRINWDCVPYIGRGLRNNKSLNILEIGYNPLSLEGCADLLDFISNKKSGIQVLSLPAVPINTKIAYLATKISHDRKFILHHGGILATGDVIGIQRAFKVDPLSRLISYLGSIGFRVVDLFRMFDSQDKLFVSREKFMQGLKKINAPLDEDDADNIADRMEVNGEISFKTLMDSVKNHIRDARKEDMRHEMMEKRKREERKRILHSDVTVNAQTTLAFSPGAYNMYSSYSRQGRDTSSHSPFTNNPHSDGHSSSGSQHRVFTHSASTSKTLPTVTSPRPTLRDPESMKHLSARSRFRQAGRRLAFTSGKKVTRQTSMEPVEKENTINQYAVLPAVKT</sequence>
<protein>
    <recommendedName>
        <fullName evidence="4">EF-hand domain-containing protein</fullName>
    </recommendedName>
</protein>
<dbReference type="AlphaFoldDB" id="V3ZSE5"/>
<dbReference type="OrthoDB" id="120976at2759"/>
<organism evidence="2 3">
    <name type="scientific">Lottia gigantea</name>
    <name type="common">Giant owl limpet</name>
    <dbReference type="NCBI Taxonomy" id="225164"/>
    <lineage>
        <taxon>Eukaryota</taxon>
        <taxon>Metazoa</taxon>
        <taxon>Spiralia</taxon>
        <taxon>Lophotrochozoa</taxon>
        <taxon>Mollusca</taxon>
        <taxon>Gastropoda</taxon>
        <taxon>Patellogastropoda</taxon>
        <taxon>Lottioidea</taxon>
        <taxon>Lottiidae</taxon>
        <taxon>Lottia</taxon>
    </lineage>
</organism>
<keyword evidence="3" id="KW-1185">Reference proteome</keyword>
<dbReference type="SUPFAM" id="SSF47473">
    <property type="entry name" value="EF-hand"/>
    <property type="match status" value="1"/>
</dbReference>
<name>V3ZSE5_LOTGI</name>
<dbReference type="Proteomes" id="UP000030746">
    <property type="component" value="Unassembled WGS sequence"/>
</dbReference>
<dbReference type="Gene3D" id="3.80.10.10">
    <property type="entry name" value="Ribonuclease Inhibitor"/>
    <property type="match status" value="3"/>
</dbReference>
<dbReference type="Pfam" id="PF13516">
    <property type="entry name" value="LRR_6"/>
    <property type="match status" value="3"/>
</dbReference>
<dbReference type="InterPro" id="IPR001611">
    <property type="entry name" value="Leu-rich_rpt"/>
</dbReference>
<feature type="region of interest" description="Disordered" evidence="1">
    <location>
        <begin position="522"/>
        <end position="591"/>
    </location>
</feature>
<dbReference type="EMBL" id="KB201847">
    <property type="protein sequence ID" value="ESO94333.1"/>
    <property type="molecule type" value="Genomic_DNA"/>
</dbReference>
<dbReference type="KEGG" id="lgi:LOTGIDRAFT_161559"/>
<gene>
    <name evidence="2" type="ORF">LOTGIDRAFT_161559</name>
</gene>
<dbReference type="OMA" id="PINMEGC"/>
<dbReference type="RefSeq" id="XP_009055173.1">
    <property type="nucleotide sequence ID" value="XM_009056925.1"/>
</dbReference>
<evidence type="ECO:0008006" key="4">
    <source>
        <dbReference type="Google" id="ProtNLM"/>
    </source>
</evidence>
<feature type="compositionally biased region" description="Basic and acidic residues" evidence="1">
    <location>
        <begin position="42"/>
        <end position="56"/>
    </location>
</feature>
<dbReference type="CTD" id="20238720"/>
<feature type="compositionally biased region" description="Polar residues" evidence="1">
    <location>
        <begin position="550"/>
        <end position="571"/>
    </location>
</feature>
<reference evidence="2 3" key="1">
    <citation type="journal article" date="2013" name="Nature">
        <title>Insights into bilaterian evolution from three spiralian genomes.</title>
        <authorList>
            <person name="Simakov O."/>
            <person name="Marletaz F."/>
            <person name="Cho S.J."/>
            <person name="Edsinger-Gonzales E."/>
            <person name="Havlak P."/>
            <person name="Hellsten U."/>
            <person name="Kuo D.H."/>
            <person name="Larsson T."/>
            <person name="Lv J."/>
            <person name="Arendt D."/>
            <person name="Savage R."/>
            <person name="Osoegawa K."/>
            <person name="de Jong P."/>
            <person name="Grimwood J."/>
            <person name="Chapman J.A."/>
            <person name="Shapiro H."/>
            <person name="Aerts A."/>
            <person name="Otillar R.P."/>
            <person name="Terry A.Y."/>
            <person name="Boore J.L."/>
            <person name="Grigoriev I.V."/>
            <person name="Lindberg D.R."/>
            <person name="Seaver E.C."/>
            <person name="Weisblat D.A."/>
            <person name="Putnam N.H."/>
            <person name="Rokhsar D.S."/>
        </authorList>
    </citation>
    <scope>NUCLEOTIDE SEQUENCE [LARGE SCALE GENOMIC DNA]</scope>
</reference>
<accession>V3ZSE5</accession>
<dbReference type="SMART" id="SM00368">
    <property type="entry name" value="LRR_RI"/>
    <property type="match status" value="6"/>
</dbReference>
<evidence type="ECO:0000313" key="3">
    <source>
        <dbReference type="Proteomes" id="UP000030746"/>
    </source>
</evidence>
<dbReference type="InterPro" id="IPR011992">
    <property type="entry name" value="EF-hand-dom_pair"/>
</dbReference>
<dbReference type="SUPFAM" id="SSF52047">
    <property type="entry name" value="RNI-like"/>
    <property type="match status" value="1"/>
</dbReference>
<dbReference type="GeneID" id="20238720"/>
<dbReference type="PANTHER" id="PTHR24114:SF2">
    <property type="entry name" value="F-BOX DOMAIN-CONTAINING PROTEIN-RELATED"/>
    <property type="match status" value="1"/>
</dbReference>
<feature type="compositionally biased region" description="Acidic residues" evidence="1">
    <location>
        <begin position="28"/>
        <end position="41"/>
    </location>
</feature>